<sequence>MNDARRLACLRIVLVVVGLIALFGLYPLMRLWPSGWAWESGHEGRSEYALMIVGIYATLGVFLLIASREPLKHLSLIWFTVWSSVVHGAIMAVQSFGGGGHLGHLAGDVPALFIVAAALAIFTPRGDALRRARELSSDSRDAGPE</sequence>
<evidence type="ECO:0000256" key="1">
    <source>
        <dbReference type="SAM" id="Phobius"/>
    </source>
</evidence>
<keyword evidence="1" id="KW-0472">Membrane</keyword>
<dbReference type="Pfam" id="PF20337">
    <property type="entry name" value="DUF6632"/>
    <property type="match status" value="1"/>
</dbReference>
<feature type="transmembrane region" description="Helical" evidence="1">
    <location>
        <begin position="74"/>
        <end position="96"/>
    </location>
</feature>
<dbReference type="InterPro" id="IPR046572">
    <property type="entry name" value="DUF6632"/>
</dbReference>
<evidence type="ECO:0000313" key="2">
    <source>
        <dbReference type="EMBL" id="SAK87613.1"/>
    </source>
</evidence>
<dbReference type="Proteomes" id="UP000071859">
    <property type="component" value="Unassembled WGS sequence"/>
</dbReference>
<accession>A0A158CZ51</accession>
<dbReference type="OrthoDB" id="118744at2"/>
<evidence type="ECO:0000313" key="3">
    <source>
        <dbReference type="Proteomes" id="UP000071859"/>
    </source>
</evidence>
<keyword evidence="1" id="KW-1133">Transmembrane helix</keyword>
<protein>
    <submittedName>
        <fullName evidence="2">Uncharacterized protein</fullName>
    </submittedName>
</protein>
<keyword evidence="3" id="KW-1185">Reference proteome</keyword>
<reference evidence="2" key="1">
    <citation type="submission" date="2016-01" db="EMBL/GenBank/DDBJ databases">
        <authorList>
            <person name="Peeters C."/>
        </authorList>
    </citation>
    <scope>NUCLEOTIDE SEQUENCE</scope>
    <source>
        <strain evidence="2">LMG 29321</strain>
    </source>
</reference>
<dbReference type="AlphaFoldDB" id="A0A158CZ51"/>
<organism evidence="2 3">
    <name type="scientific">Caballeronia calidae</name>
    <dbReference type="NCBI Taxonomy" id="1777139"/>
    <lineage>
        <taxon>Bacteria</taxon>
        <taxon>Pseudomonadati</taxon>
        <taxon>Pseudomonadota</taxon>
        <taxon>Betaproteobacteria</taxon>
        <taxon>Burkholderiales</taxon>
        <taxon>Burkholderiaceae</taxon>
        <taxon>Caballeronia</taxon>
    </lineage>
</organism>
<gene>
    <name evidence="2" type="ORF">AWB78_04556</name>
</gene>
<feature type="transmembrane region" description="Helical" evidence="1">
    <location>
        <begin position="48"/>
        <end position="67"/>
    </location>
</feature>
<dbReference type="RefSeq" id="WP_062608162.1">
    <property type="nucleotide sequence ID" value="NZ_FCOX02000025.1"/>
</dbReference>
<comment type="caution">
    <text evidence="2">The sequence shown here is derived from an EMBL/GenBank/DDBJ whole genome shotgun (WGS) entry which is preliminary data.</text>
</comment>
<feature type="transmembrane region" description="Helical" evidence="1">
    <location>
        <begin position="7"/>
        <end position="28"/>
    </location>
</feature>
<feature type="transmembrane region" description="Helical" evidence="1">
    <location>
        <begin position="102"/>
        <end position="123"/>
    </location>
</feature>
<name>A0A158CZ51_9BURK</name>
<dbReference type="EMBL" id="FCOX02000025">
    <property type="protein sequence ID" value="SAK87613.1"/>
    <property type="molecule type" value="Genomic_DNA"/>
</dbReference>
<proteinExistence type="predicted"/>
<keyword evidence="1" id="KW-0812">Transmembrane</keyword>